<dbReference type="Proteomes" id="UP000472262">
    <property type="component" value="Unassembled WGS sequence"/>
</dbReference>
<dbReference type="Ensembl" id="ENSSGRT00000109339.1">
    <property type="protein sequence ID" value="ENSSGRP00000102829.1"/>
    <property type="gene ID" value="ENSSGRG00000051097.1"/>
</dbReference>
<dbReference type="GO" id="GO:0016712">
    <property type="term" value="F:oxidoreductase activity, acting on paired donors, with incorporation or reduction of molecular oxygen, reduced flavin or flavoprotein as one donor, and incorporation of one atom of oxygen"/>
    <property type="evidence" value="ECO:0007669"/>
    <property type="project" value="TreeGrafter"/>
</dbReference>
<evidence type="ECO:0000256" key="3">
    <source>
        <dbReference type="ARBA" id="ARBA00022723"/>
    </source>
</evidence>
<protein>
    <submittedName>
        <fullName evidence="5">Cytochrome P450, family 2, subfamily X, polypeptide 9</fullName>
    </submittedName>
</protein>
<name>A0A672SLX9_SINGR</name>
<dbReference type="SUPFAM" id="SSF48264">
    <property type="entry name" value="Cytochrome P450"/>
    <property type="match status" value="1"/>
</dbReference>
<keyword evidence="3" id="KW-0479">Metal-binding</keyword>
<sequence>MLGFLILLWICIFLLFLFIQIPRPKNFPPGPRPLPLFGNLLELNINNPLKDFERLANRYGKVYSLYLGSKPWVVLNGFEVLKEALVTKAMDFAGRPQELMVNHITKGSGVILSDYGSSWKEHRRFALMTLRNFGLGKQSMEERILGEVSHVIAKLEKRVGNNVIIFVTYLYLKGTVHTMSILT</sequence>
<evidence type="ECO:0000256" key="4">
    <source>
        <dbReference type="ARBA" id="ARBA00023004"/>
    </source>
</evidence>
<dbReference type="GO" id="GO:0006082">
    <property type="term" value="P:organic acid metabolic process"/>
    <property type="evidence" value="ECO:0007669"/>
    <property type="project" value="TreeGrafter"/>
</dbReference>
<dbReference type="InterPro" id="IPR001128">
    <property type="entry name" value="Cyt_P450"/>
</dbReference>
<dbReference type="GO" id="GO:0006805">
    <property type="term" value="P:xenobiotic metabolic process"/>
    <property type="evidence" value="ECO:0007669"/>
    <property type="project" value="TreeGrafter"/>
</dbReference>
<dbReference type="InterPro" id="IPR050182">
    <property type="entry name" value="Cytochrome_P450_fam2"/>
</dbReference>
<dbReference type="Gene3D" id="1.10.630.10">
    <property type="entry name" value="Cytochrome P450"/>
    <property type="match status" value="1"/>
</dbReference>
<evidence type="ECO:0000256" key="1">
    <source>
        <dbReference type="ARBA" id="ARBA00001971"/>
    </source>
</evidence>
<keyword evidence="4" id="KW-0408">Iron</keyword>
<dbReference type="AlphaFoldDB" id="A0A672SLX9"/>
<dbReference type="Pfam" id="PF00067">
    <property type="entry name" value="p450"/>
    <property type="match status" value="1"/>
</dbReference>
<dbReference type="GO" id="GO:0020037">
    <property type="term" value="F:heme binding"/>
    <property type="evidence" value="ECO:0007669"/>
    <property type="project" value="InterPro"/>
</dbReference>
<dbReference type="OMA" id="TRTHEDM"/>
<evidence type="ECO:0000256" key="2">
    <source>
        <dbReference type="ARBA" id="ARBA00010617"/>
    </source>
</evidence>
<dbReference type="GO" id="GO:0005737">
    <property type="term" value="C:cytoplasm"/>
    <property type="evidence" value="ECO:0007669"/>
    <property type="project" value="TreeGrafter"/>
</dbReference>
<comment type="cofactor">
    <cofactor evidence="1">
        <name>heme</name>
        <dbReference type="ChEBI" id="CHEBI:30413"/>
    </cofactor>
</comment>
<evidence type="ECO:0000313" key="5">
    <source>
        <dbReference type="Ensembl" id="ENSSGRP00000102829.1"/>
    </source>
</evidence>
<comment type="similarity">
    <text evidence="2">Belongs to the cytochrome P450 family.</text>
</comment>
<dbReference type="PANTHER" id="PTHR24300">
    <property type="entry name" value="CYTOCHROME P450 508A4-RELATED"/>
    <property type="match status" value="1"/>
</dbReference>
<dbReference type="InterPro" id="IPR002401">
    <property type="entry name" value="Cyt_P450_E_grp-I"/>
</dbReference>
<reference evidence="5" key="2">
    <citation type="submission" date="2025-09" db="UniProtKB">
        <authorList>
            <consortium name="Ensembl"/>
        </authorList>
    </citation>
    <scope>IDENTIFICATION</scope>
</reference>
<proteinExistence type="inferred from homology"/>
<organism evidence="5 6">
    <name type="scientific">Sinocyclocheilus grahami</name>
    <name type="common">Dianchi golden-line fish</name>
    <name type="synonym">Barbus grahami</name>
    <dbReference type="NCBI Taxonomy" id="75366"/>
    <lineage>
        <taxon>Eukaryota</taxon>
        <taxon>Metazoa</taxon>
        <taxon>Chordata</taxon>
        <taxon>Craniata</taxon>
        <taxon>Vertebrata</taxon>
        <taxon>Euteleostomi</taxon>
        <taxon>Actinopterygii</taxon>
        <taxon>Neopterygii</taxon>
        <taxon>Teleostei</taxon>
        <taxon>Ostariophysi</taxon>
        <taxon>Cypriniformes</taxon>
        <taxon>Cyprinidae</taxon>
        <taxon>Cyprininae</taxon>
        <taxon>Sinocyclocheilus</taxon>
    </lineage>
</organism>
<accession>A0A672SLX9</accession>
<evidence type="ECO:0000313" key="6">
    <source>
        <dbReference type="Proteomes" id="UP000472262"/>
    </source>
</evidence>
<reference evidence="5" key="1">
    <citation type="submission" date="2025-08" db="UniProtKB">
        <authorList>
            <consortium name="Ensembl"/>
        </authorList>
    </citation>
    <scope>IDENTIFICATION</scope>
</reference>
<dbReference type="PANTHER" id="PTHR24300:SF327">
    <property type="entry name" value="CYTOCHROME P450 2F2-RELATED"/>
    <property type="match status" value="1"/>
</dbReference>
<dbReference type="InterPro" id="IPR036396">
    <property type="entry name" value="Cyt_P450_sf"/>
</dbReference>
<dbReference type="InParanoid" id="A0A672SLX9"/>
<keyword evidence="6" id="KW-1185">Reference proteome</keyword>
<dbReference type="GO" id="GO:0005506">
    <property type="term" value="F:iron ion binding"/>
    <property type="evidence" value="ECO:0007669"/>
    <property type="project" value="InterPro"/>
</dbReference>
<dbReference type="PRINTS" id="PR00463">
    <property type="entry name" value="EP450I"/>
</dbReference>